<dbReference type="EMBL" id="JAGKQM010002125">
    <property type="protein sequence ID" value="KAH0850186.1"/>
    <property type="molecule type" value="Genomic_DNA"/>
</dbReference>
<accession>A0ABQ7X2N4</accession>
<organism evidence="1 2">
    <name type="scientific">Brassica napus</name>
    <name type="common">Rape</name>
    <dbReference type="NCBI Taxonomy" id="3708"/>
    <lineage>
        <taxon>Eukaryota</taxon>
        <taxon>Viridiplantae</taxon>
        <taxon>Streptophyta</taxon>
        <taxon>Embryophyta</taxon>
        <taxon>Tracheophyta</taxon>
        <taxon>Spermatophyta</taxon>
        <taxon>Magnoliopsida</taxon>
        <taxon>eudicotyledons</taxon>
        <taxon>Gunneridae</taxon>
        <taxon>Pentapetalae</taxon>
        <taxon>rosids</taxon>
        <taxon>malvids</taxon>
        <taxon>Brassicales</taxon>
        <taxon>Brassicaceae</taxon>
        <taxon>Brassiceae</taxon>
        <taxon>Brassica</taxon>
    </lineage>
</organism>
<sequence length="311" mass="34546">MSIILHLRYKMREGNDIGTLTPAFYFIIISSTVTQMSAFDWKPEKQELPIAQTVFYVIYGKLTYSDARTNYSLNAIKFLKNTYSFAHSKISITNFYSRQHHEKLFFDMDPNVIGSTSLNPKIVGGRHVDSLLYDISSSENPTSRTHFYFDSESNIGFQGSEDGSASTATKYGGVKKIVSLTLSLELCSVCGLDAEMNKLTEVPASSLSQDMGAGVEDPESIAYHNALKISYYSPSSHSPYPAFFVATNVHPSRSTMTPVIVMVEGHPGGNTELNDIHALSDMSPEEFQEADGVECAHFEETSQWVCFPSKE</sequence>
<proteinExistence type="predicted"/>
<name>A0ABQ7X2N4_BRANA</name>
<comment type="caution">
    <text evidence="1">The sequence shown here is derived from an EMBL/GenBank/DDBJ whole genome shotgun (WGS) entry which is preliminary data.</text>
</comment>
<keyword evidence="2" id="KW-1185">Reference proteome</keyword>
<dbReference type="Proteomes" id="UP000824890">
    <property type="component" value="Unassembled WGS sequence"/>
</dbReference>
<evidence type="ECO:0000313" key="2">
    <source>
        <dbReference type="Proteomes" id="UP000824890"/>
    </source>
</evidence>
<evidence type="ECO:0000313" key="1">
    <source>
        <dbReference type="EMBL" id="KAH0850186.1"/>
    </source>
</evidence>
<protein>
    <submittedName>
        <fullName evidence="1">Uncharacterized protein</fullName>
    </submittedName>
</protein>
<gene>
    <name evidence="1" type="ORF">HID58_095714</name>
</gene>
<reference evidence="1 2" key="1">
    <citation type="submission" date="2021-05" db="EMBL/GenBank/DDBJ databases">
        <title>Genome Assembly of Synthetic Allotetraploid Brassica napus Reveals Homoeologous Exchanges between Subgenomes.</title>
        <authorList>
            <person name="Davis J.T."/>
        </authorList>
    </citation>
    <scope>NUCLEOTIDE SEQUENCE [LARGE SCALE GENOMIC DNA]</scope>
    <source>
        <strain evidence="2">cv. Da-Ae</strain>
        <tissue evidence="1">Seedling</tissue>
    </source>
</reference>